<dbReference type="InterPro" id="IPR004119">
    <property type="entry name" value="EcKL"/>
</dbReference>
<dbReference type="SMART" id="SM00587">
    <property type="entry name" value="CHK"/>
    <property type="match status" value="1"/>
</dbReference>
<comment type="caution">
    <text evidence="2">The sequence shown here is derived from an EMBL/GenBank/DDBJ whole genome shotgun (WGS) entry which is preliminary data.</text>
</comment>
<dbReference type="Pfam" id="PF02958">
    <property type="entry name" value="EcKL"/>
    <property type="match status" value="1"/>
</dbReference>
<accession>A0AA38MSZ0</accession>
<dbReference type="SUPFAM" id="SSF56112">
    <property type="entry name" value="Protein kinase-like (PK-like)"/>
    <property type="match status" value="1"/>
</dbReference>
<sequence>MENEIRSWLSVILKDNIDNLSLHIVGNSEKGDGYVGDIIFVTLTSEKGKSNPEYSLVLKCSKRSQVLRDSAPVKEAFINEIYIYEKVLPAFTQFQTAKNIRNPFNSVPKCYGTLVTDNMEIIVFENLKSKGYTLWDKKKPLTRNHIEMVIEEYAKFHAVSIAMNDQQPEKFGQLIDGFVDIFKCFLESTDCETLFGNNVDDIHGLLKDELDDKTLDVWKSFRKQINYIFTEMIQEMNGVKVIRHGDCWCNNFMFKHDNKNNILPLEVAILDWQISVYSSPILDLSYFVFASISKDDIDDLNDILEQYYEKLKFYTTQLGSNLDVLYPKQEFLNDWRKYCKFGILMSSLVFKICATEKDEVLDIADAAESGNDFGKAFDYEVKNKSALKNRAKYVVQYVVKNNLI</sequence>
<dbReference type="PANTHER" id="PTHR11012:SF30">
    <property type="entry name" value="PROTEIN KINASE-LIKE DOMAIN-CONTAINING"/>
    <property type="match status" value="1"/>
</dbReference>
<dbReference type="Gene3D" id="3.90.1200.10">
    <property type="match status" value="1"/>
</dbReference>
<gene>
    <name evidence="2" type="ORF">Zmor_001798</name>
</gene>
<evidence type="ECO:0000313" key="2">
    <source>
        <dbReference type="EMBL" id="KAJ3666352.1"/>
    </source>
</evidence>
<feature type="domain" description="CHK kinase-like" evidence="1">
    <location>
        <begin position="122"/>
        <end position="317"/>
    </location>
</feature>
<dbReference type="InterPro" id="IPR011009">
    <property type="entry name" value="Kinase-like_dom_sf"/>
</dbReference>
<reference evidence="2" key="1">
    <citation type="journal article" date="2023" name="G3 (Bethesda)">
        <title>Whole genome assemblies of Zophobas morio and Tenebrio molitor.</title>
        <authorList>
            <person name="Kaur S."/>
            <person name="Stinson S.A."/>
            <person name="diCenzo G.C."/>
        </authorList>
    </citation>
    <scope>NUCLEOTIDE SEQUENCE</scope>
    <source>
        <strain evidence="2">QUZm001</strain>
    </source>
</reference>
<dbReference type="Proteomes" id="UP001168821">
    <property type="component" value="Unassembled WGS sequence"/>
</dbReference>
<keyword evidence="3" id="KW-1185">Reference proteome</keyword>
<dbReference type="AlphaFoldDB" id="A0AA38MSZ0"/>
<dbReference type="InterPro" id="IPR015897">
    <property type="entry name" value="CHK_kinase-like"/>
</dbReference>
<dbReference type="PANTHER" id="PTHR11012">
    <property type="entry name" value="PROTEIN KINASE-LIKE DOMAIN-CONTAINING"/>
    <property type="match status" value="1"/>
</dbReference>
<organism evidence="2 3">
    <name type="scientific">Zophobas morio</name>
    <dbReference type="NCBI Taxonomy" id="2755281"/>
    <lineage>
        <taxon>Eukaryota</taxon>
        <taxon>Metazoa</taxon>
        <taxon>Ecdysozoa</taxon>
        <taxon>Arthropoda</taxon>
        <taxon>Hexapoda</taxon>
        <taxon>Insecta</taxon>
        <taxon>Pterygota</taxon>
        <taxon>Neoptera</taxon>
        <taxon>Endopterygota</taxon>
        <taxon>Coleoptera</taxon>
        <taxon>Polyphaga</taxon>
        <taxon>Cucujiformia</taxon>
        <taxon>Tenebrionidae</taxon>
        <taxon>Zophobas</taxon>
    </lineage>
</organism>
<name>A0AA38MSZ0_9CUCU</name>
<dbReference type="EMBL" id="JALNTZ010000001">
    <property type="protein sequence ID" value="KAJ3666352.1"/>
    <property type="molecule type" value="Genomic_DNA"/>
</dbReference>
<proteinExistence type="predicted"/>
<evidence type="ECO:0000313" key="3">
    <source>
        <dbReference type="Proteomes" id="UP001168821"/>
    </source>
</evidence>
<evidence type="ECO:0000259" key="1">
    <source>
        <dbReference type="SMART" id="SM00587"/>
    </source>
</evidence>
<protein>
    <recommendedName>
        <fullName evidence="1">CHK kinase-like domain-containing protein</fullName>
    </recommendedName>
</protein>